<evidence type="ECO:0008006" key="3">
    <source>
        <dbReference type="Google" id="ProtNLM"/>
    </source>
</evidence>
<comment type="caution">
    <text evidence="1">The sequence shown here is derived from an EMBL/GenBank/DDBJ whole genome shotgun (WGS) entry which is preliminary data.</text>
</comment>
<organism evidence="1 2">
    <name type="scientific">Niastella caeni</name>
    <dbReference type="NCBI Taxonomy" id="2569763"/>
    <lineage>
        <taxon>Bacteria</taxon>
        <taxon>Pseudomonadati</taxon>
        <taxon>Bacteroidota</taxon>
        <taxon>Chitinophagia</taxon>
        <taxon>Chitinophagales</taxon>
        <taxon>Chitinophagaceae</taxon>
        <taxon>Niastella</taxon>
    </lineage>
</organism>
<dbReference type="Gene3D" id="3.30.565.10">
    <property type="entry name" value="Histidine kinase-like ATPase, C-terminal domain"/>
    <property type="match status" value="1"/>
</dbReference>
<accession>A0A4S8HXU3</accession>
<sequence>MDLPVQNIVSEIDLKPSDALLPLFETIVNAIISLKQTKDMMRQDRMITIQIYRGESSSVLNFSGNKTISSIKVIDNGEGFTDENLKSYRTAYTHKNKKDFGCKGIGRFTILAAFNEIRITSNYKQKNKWRFRELMLDPINEVTVLKEQDSDEPMRQTTVQLAGCHNQSIKDYTALSINEIAESIMEHCLIYFLCNDLPIIKIIEIESEESTIVNDLYQQVSKERERQFSIGKNIFDCYIIKTAKVHNRKNHYIHYCANSRVVGIGKNISKVNSIFSYPIIDNGRPYYLDVYVVSEYLNKKVYNSRNGFSIPQENENGFLNNDGLISFDQIEENIAKLLVSEYDEFVKATQDRNIKELKNYIQINAPRYRRFLNREDFLNSIPPNLPDDKKEEALYKIAFNEKRKIDQKIQGFIDKSEINKDSIEIIKNELIEKAAYDSDSLSEYMIQRKAIIDLFKRFLEADQHGKYRLEEDIHNLIFPRGVTGREINYESHNLWLLDERFATYTFIASDMPITAFSENKSRKEPDLLLADSPPMFNNPICFAPELSGEISSMVIFEFKRPGEIAHQKNKSDYRWEYSHLIEKYFDEFLYGDNKKNYRGSHVMVRKETPKFGFVIVDAIPERLEAYNEGKGYRKTPFGSFYKIYPELNLHIEVLRFYQLIEAVEKRHTPFFDKLFAV</sequence>
<dbReference type="Proteomes" id="UP000306918">
    <property type="component" value="Unassembled WGS sequence"/>
</dbReference>
<evidence type="ECO:0000313" key="1">
    <source>
        <dbReference type="EMBL" id="THU40121.1"/>
    </source>
</evidence>
<dbReference type="OrthoDB" id="2041081at2"/>
<dbReference type="EMBL" id="STFF01000002">
    <property type="protein sequence ID" value="THU40121.1"/>
    <property type="molecule type" value="Genomic_DNA"/>
</dbReference>
<reference evidence="1 2" key="1">
    <citation type="submission" date="2019-04" db="EMBL/GenBank/DDBJ databases">
        <title>Niastella caeni sp. nov., isolated from activated sludge.</title>
        <authorList>
            <person name="Sheng M."/>
        </authorList>
    </citation>
    <scope>NUCLEOTIDE SEQUENCE [LARGE SCALE GENOMIC DNA]</scope>
    <source>
        <strain evidence="1 2">HX-2-15</strain>
    </source>
</reference>
<dbReference type="AlphaFoldDB" id="A0A4S8HXU3"/>
<dbReference type="RefSeq" id="WP_136576874.1">
    <property type="nucleotide sequence ID" value="NZ_STFF01000002.1"/>
</dbReference>
<name>A0A4S8HXU3_9BACT</name>
<proteinExistence type="predicted"/>
<gene>
    <name evidence="1" type="ORF">FAM09_09555</name>
</gene>
<protein>
    <recommendedName>
        <fullName evidence="3">ATP-binding protein</fullName>
    </recommendedName>
</protein>
<dbReference type="InterPro" id="IPR036890">
    <property type="entry name" value="HATPase_C_sf"/>
</dbReference>
<dbReference type="SUPFAM" id="SSF55874">
    <property type="entry name" value="ATPase domain of HSP90 chaperone/DNA topoisomerase II/histidine kinase"/>
    <property type="match status" value="1"/>
</dbReference>
<evidence type="ECO:0000313" key="2">
    <source>
        <dbReference type="Proteomes" id="UP000306918"/>
    </source>
</evidence>
<keyword evidence="2" id="KW-1185">Reference proteome</keyword>